<proteinExistence type="predicted"/>
<name>A0A3N9TCW8_9VIBR</name>
<evidence type="ECO:0000313" key="4">
    <source>
        <dbReference type="Proteomes" id="UP000281112"/>
    </source>
</evidence>
<dbReference type="Proteomes" id="UP000281112">
    <property type="component" value="Unassembled WGS sequence"/>
</dbReference>
<dbReference type="Pfam" id="PF04909">
    <property type="entry name" value="Amidohydro_2"/>
    <property type="match status" value="1"/>
</dbReference>
<evidence type="ECO:0000256" key="1">
    <source>
        <dbReference type="ARBA" id="ARBA00023239"/>
    </source>
</evidence>
<dbReference type="AlphaFoldDB" id="A0A3N9TCW8"/>
<gene>
    <name evidence="3" type="ORF">EES38_17540</name>
</gene>
<dbReference type="InterPro" id="IPR006680">
    <property type="entry name" value="Amidohydro-rel"/>
</dbReference>
<dbReference type="GO" id="GO:0019748">
    <property type="term" value="P:secondary metabolic process"/>
    <property type="evidence" value="ECO:0007669"/>
    <property type="project" value="TreeGrafter"/>
</dbReference>
<feature type="domain" description="Amidohydrolase-related" evidence="2">
    <location>
        <begin position="9"/>
        <end position="344"/>
    </location>
</feature>
<dbReference type="InterPro" id="IPR032466">
    <property type="entry name" value="Metal_Hydrolase"/>
</dbReference>
<evidence type="ECO:0000259" key="2">
    <source>
        <dbReference type="Pfam" id="PF04909"/>
    </source>
</evidence>
<keyword evidence="4" id="KW-1185">Reference proteome</keyword>
<comment type="caution">
    <text evidence="3">The sequence shown here is derived from an EMBL/GenBank/DDBJ whole genome shotgun (WGS) entry which is preliminary data.</text>
</comment>
<dbReference type="GO" id="GO:0005737">
    <property type="term" value="C:cytoplasm"/>
    <property type="evidence" value="ECO:0007669"/>
    <property type="project" value="TreeGrafter"/>
</dbReference>
<dbReference type="OrthoDB" id="1407586at2"/>
<dbReference type="SUPFAM" id="SSF51556">
    <property type="entry name" value="Metallo-dependent hydrolases"/>
    <property type="match status" value="1"/>
</dbReference>
<organism evidence="3 4">
    <name type="scientific">Vibrio viridaestus</name>
    <dbReference type="NCBI Taxonomy" id="2487322"/>
    <lineage>
        <taxon>Bacteria</taxon>
        <taxon>Pseudomonadati</taxon>
        <taxon>Pseudomonadota</taxon>
        <taxon>Gammaproteobacteria</taxon>
        <taxon>Vibrionales</taxon>
        <taxon>Vibrionaceae</taxon>
        <taxon>Vibrio</taxon>
    </lineage>
</organism>
<sequence>MADKIIYNCHNHLFTHENIPQNYFPFFLVPAARIKPIRWALSGMLKAVIPYTKNDKLNRYAAFIKATYRESQEANLRALMGYYPENTKFVILPMDMAYMGAGKVKQDIDEQHAVLAALATSKEYKDIIIPFAHIDPRRPSALERLKSLVENHNFKGVKIYPPLGYRPDHPVLMNEIYPYMEEKNLPLIAHCSPGSVNSKDYKKEVAHSFADPDNYKKVLKTFSKLKVCLAHFGGISEWQRHWDEPRDINNPTWVKKISKMIKDCKYPNLYTDISYTIFNFQENVPYLKVLLQDESIRSHVLFGSDFYMVESEKFSEKRLSTYLRATLGEGLFWTIAHDNPREFLENPPAID</sequence>
<keyword evidence="1" id="KW-0456">Lyase</keyword>
<dbReference type="PANTHER" id="PTHR21240:SF28">
    <property type="entry name" value="ISO-OROTATE DECARBOXYLASE (EUROFUNG)"/>
    <property type="match status" value="1"/>
</dbReference>
<dbReference type="InterPro" id="IPR032465">
    <property type="entry name" value="ACMSD"/>
</dbReference>
<dbReference type="RefSeq" id="WP_124938507.1">
    <property type="nucleotide sequence ID" value="NZ_RJVQ01000009.1"/>
</dbReference>
<protein>
    <submittedName>
        <fullName evidence="3">Amidohydrolase</fullName>
    </submittedName>
</protein>
<dbReference type="Gene3D" id="3.20.20.140">
    <property type="entry name" value="Metal-dependent hydrolases"/>
    <property type="match status" value="1"/>
</dbReference>
<keyword evidence="3" id="KW-0378">Hydrolase</keyword>
<dbReference type="EMBL" id="RJVQ01000009">
    <property type="protein sequence ID" value="RQW61909.1"/>
    <property type="molecule type" value="Genomic_DNA"/>
</dbReference>
<dbReference type="GO" id="GO:0016831">
    <property type="term" value="F:carboxy-lyase activity"/>
    <property type="evidence" value="ECO:0007669"/>
    <property type="project" value="InterPro"/>
</dbReference>
<evidence type="ECO:0000313" key="3">
    <source>
        <dbReference type="EMBL" id="RQW61909.1"/>
    </source>
</evidence>
<accession>A0A3N9TCW8</accession>
<dbReference type="PANTHER" id="PTHR21240">
    <property type="entry name" value="2-AMINO-3-CARBOXYLMUCONATE-6-SEMIALDEHYDE DECARBOXYLASE"/>
    <property type="match status" value="1"/>
</dbReference>
<dbReference type="GO" id="GO:0016787">
    <property type="term" value="F:hydrolase activity"/>
    <property type="evidence" value="ECO:0007669"/>
    <property type="project" value="UniProtKB-KW"/>
</dbReference>
<reference evidence="3 4" key="1">
    <citation type="submission" date="2018-11" db="EMBL/GenBank/DDBJ databases">
        <title>Vibrio LJC006 sp. nov., isolated from seawater during the bloom of the enteromorpha.</title>
        <authorList>
            <person name="Liang J."/>
        </authorList>
    </citation>
    <scope>NUCLEOTIDE SEQUENCE [LARGE SCALE GENOMIC DNA]</scope>
    <source>
        <strain evidence="3 4">LJC006</strain>
    </source>
</reference>